<evidence type="ECO:0008006" key="4">
    <source>
        <dbReference type="Google" id="ProtNLM"/>
    </source>
</evidence>
<gene>
    <name evidence="2" type="ORF">PFISCL1PPCAC_21391</name>
</gene>
<comment type="caution">
    <text evidence="2">The sequence shown here is derived from an EMBL/GenBank/DDBJ whole genome shotgun (WGS) entry which is preliminary data.</text>
</comment>
<dbReference type="InterPro" id="IPR053286">
    <property type="entry name" value="Nematode_rcpt-like_srab"/>
</dbReference>
<dbReference type="PANTHER" id="PTHR46561:SF11">
    <property type="entry name" value="SERPENTINE RECEPTOR CLASS ALPHA_BETA-14"/>
    <property type="match status" value="1"/>
</dbReference>
<dbReference type="Proteomes" id="UP001432322">
    <property type="component" value="Unassembled WGS sequence"/>
</dbReference>
<name>A0AAV5WDJ8_9BILA</name>
<keyword evidence="3" id="KW-1185">Reference proteome</keyword>
<accession>A0AAV5WDJ8</accession>
<keyword evidence="1" id="KW-0812">Transmembrane</keyword>
<feature type="transmembrane region" description="Helical" evidence="1">
    <location>
        <begin position="56"/>
        <end position="73"/>
    </location>
</feature>
<organism evidence="2 3">
    <name type="scientific">Pristionchus fissidentatus</name>
    <dbReference type="NCBI Taxonomy" id="1538716"/>
    <lineage>
        <taxon>Eukaryota</taxon>
        <taxon>Metazoa</taxon>
        <taxon>Ecdysozoa</taxon>
        <taxon>Nematoda</taxon>
        <taxon>Chromadorea</taxon>
        <taxon>Rhabditida</taxon>
        <taxon>Rhabditina</taxon>
        <taxon>Diplogasteromorpha</taxon>
        <taxon>Diplogasteroidea</taxon>
        <taxon>Neodiplogasteridae</taxon>
        <taxon>Pristionchus</taxon>
    </lineage>
</organism>
<sequence>TPCELVHELSQNVAYNVVIVIKGTLCFAGAFGVSVQWQRVGTRFLVHRNSQTIFHCYYFFNIVMGLVYGTIYLSDFVRLRFDCILIDFRLILVTRSIAFSTYMSSHHIIVLMSFERLYSSIFPAYFERNSHKLLAAILALGSIIGSKAMRDLLLRHNKAT</sequence>
<keyword evidence="1" id="KW-0472">Membrane</keyword>
<dbReference type="PANTHER" id="PTHR46561">
    <property type="entry name" value="SERPENTINE RECEPTOR, CLASS AB (CLASS A-LIKE)-RELATED"/>
    <property type="match status" value="1"/>
</dbReference>
<proteinExistence type="predicted"/>
<evidence type="ECO:0000256" key="1">
    <source>
        <dbReference type="SAM" id="Phobius"/>
    </source>
</evidence>
<protein>
    <recommendedName>
        <fullName evidence="4">G protein-coupled receptor</fullName>
    </recommendedName>
</protein>
<feature type="non-terminal residue" evidence="2">
    <location>
        <position position="1"/>
    </location>
</feature>
<reference evidence="2" key="1">
    <citation type="submission" date="2023-10" db="EMBL/GenBank/DDBJ databases">
        <title>Genome assembly of Pristionchus species.</title>
        <authorList>
            <person name="Yoshida K."/>
            <person name="Sommer R.J."/>
        </authorList>
    </citation>
    <scope>NUCLEOTIDE SEQUENCE</scope>
    <source>
        <strain evidence="2">RS5133</strain>
    </source>
</reference>
<feature type="transmembrane region" description="Helical" evidence="1">
    <location>
        <begin position="13"/>
        <end position="35"/>
    </location>
</feature>
<dbReference type="AlphaFoldDB" id="A0AAV5WDJ8"/>
<evidence type="ECO:0000313" key="3">
    <source>
        <dbReference type="Proteomes" id="UP001432322"/>
    </source>
</evidence>
<dbReference type="EMBL" id="BTSY01000005">
    <property type="protein sequence ID" value="GMT30094.1"/>
    <property type="molecule type" value="Genomic_DNA"/>
</dbReference>
<evidence type="ECO:0000313" key="2">
    <source>
        <dbReference type="EMBL" id="GMT30094.1"/>
    </source>
</evidence>
<keyword evidence="1" id="KW-1133">Transmembrane helix</keyword>